<dbReference type="InterPro" id="IPR039786">
    <property type="entry name" value="EFR3"/>
</dbReference>
<reference evidence="2 3" key="1">
    <citation type="submission" date="2017-10" db="EMBL/GenBank/DDBJ databases">
        <title>A novel species of cold-tolerant Malassezia isolated from bats.</title>
        <authorList>
            <person name="Lorch J.M."/>
            <person name="Palmer J.M."/>
            <person name="Vanderwolf K.J."/>
            <person name="Schmidt K.Z."/>
            <person name="Verant M.L."/>
            <person name="Weller T.J."/>
            <person name="Blehert D.S."/>
        </authorList>
    </citation>
    <scope>NUCLEOTIDE SEQUENCE [LARGE SCALE GENOMIC DNA]</scope>
    <source>
        <strain evidence="2 3">NWHC:44797-103</strain>
    </source>
</reference>
<organism evidence="2 3">
    <name type="scientific">Malassezia vespertilionis</name>
    <dbReference type="NCBI Taxonomy" id="2020962"/>
    <lineage>
        <taxon>Eukaryota</taxon>
        <taxon>Fungi</taxon>
        <taxon>Dikarya</taxon>
        <taxon>Basidiomycota</taxon>
        <taxon>Ustilaginomycotina</taxon>
        <taxon>Malasseziomycetes</taxon>
        <taxon>Malasseziales</taxon>
        <taxon>Malasseziaceae</taxon>
        <taxon>Malassezia</taxon>
    </lineage>
</organism>
<name>A0A2N1J6X4_9BASI</name>
<keyword evidence="3" id="KW-1185">Reference proteome</keyword>
<gene>
    <name evidence="2" type="primary">EFR3</name>
    <name evidence="2" type="ORF">MVES_003776</name>
</gene>
<dbReference type="PANTHER" id="PTHR47766">
    <property type="entry name" value="PROTEIN EFR3"/>
    <property type="match status" value="1"/>
</dbReference>
<evidence type="ECO:0000313" key="3">
    <source>
        <dbReference type="Proteomes" id="UP000232875"/>
    </source>
</evidence>
<feature type="region of interest" description="Disordered" evidence="1">
    <location>
        <begin position="757"/>
        <end position="788"/>
    </location>
</feature>
<dbReference type="AlphaFoldDB" id="A0A2N1J6X4"/>
<sequence>MLCIPKSNHKKLVEDCYPASKALESTAPEYRPNSNELGRLCYYAARKPAKLTKVGHLLAVRIALDARSLRSVRTEKIKAALMITLGILKELAATGQNGLPYLAQAAQLVLSESIQAAEPNVTNGTWDTDIIGRVATTFSAFVRETPASMLEVDENVARCVFTVLTQVQPLVGSMVDEHTRLVGLGAMAGVVESPVLYTSAFSRFTELMLPSILDTISLKHIPLEVLASHTSRTEGIPTLSSTADANAETTACAALLLLSYIAQGADANQLRTLVCQITRFLDTSAQDMYTNEEWFPWLMGMITNWATPASRYVIPHTLVNILDTSSIPGGRDVRLLQALHLILVDGTEVVGLNMTELLDGHLQFLLVHVQRDAQDPIIGSTIEAIGRLAQHTMYADQLADFVRQINARIIVLQNVSAKLTQLQRDESIRALLFSLIAIFCATPTERISAPVSLSVWDGTESLLLADNAAVRVTYLQTLLIYLDICTKRKMQVVQGEARYAPLGDGIRFLYALIANAYVNLSRLMLAPGSQEAARAMELSKGRYNIDSINAIPADYAAFLAVLESLYTTHPASALLASVPALLALDRVASTSTGALAQRRACRWVVGRALCKLGVIWDAQRLVLFAQQHVLVHVQDMLLSMPTLEAQYQPEPVFDMFGDGVGSSFEAVSDLDATAELLAQSATLQVAANCSEAALRQWLLRAWTVSVGIQDAEIGALPFGEARMRAASPQLATQSASSPLKREDTMNVSDLRMALMRHGAASQPSQAHANLKSERRRTQSMLGSPVDLRPSVSSLMDKYQVSKGVPSSEQHNYALPASARSADVDATVSGALYSQRAVPVV</sequence>
<dbReference type="EMBL" id="KZ454997">
    <property type="protein sequence ID" value="PKI82299.1"/>
    <property type="molecule type" value="Genomic_DNA"/>
</dbReference>
<dbReference type="STRING" id="2020962.A0A2N1J6X4"/>
<dbReference type="InterPro" id="IPR016024">
    <property type="entry name" value="ARM-type_fold"/>
</dbReference>
<dbReference type="SUPFAM" id="SSF48371">
    <property type="entry name" value="ARM repeat"/>
    <property type="match status" value="1"/>
</dbReference>
<protein>
    <submittedName>
        <fullName evidence="2">Efr3p</fullName>
    </submittedName>
</protein>
<dbReference type="OrthoDB" id="274691at2759"/>
<dbReference type="PANTHER" id="PTHR47766:SF1">
    <property type="entry name" value="PROTEIN EFR3"/>
    <property type="match status" value="1"/>
</dbReference>
<dbReference type="Proteomes" id="UP000232875">
    <property type="component" value="Unassembled WGS sequence"/>
</dbReference>
<evidence type="ECO:0000256" key="1">
    <source>
        <dbReference type="SAM" id="MobiDB-lite"/>
    </source>
</evidence>
<proteinExistence type="predicted"/>
<accession>A0A2N1J6X4</accession>
<evidence type="ECO:0000313" key="2">
    <source>
        <dbReference type="EMBL" id="PKI82299.1"/>
    </source>
</evidence>
<dbReference type="GO" id="GO:0072659">
    <property type="term" value="P:protein localization to plasma membrane"/>
    <property type="evidence" value="ECO:0007669"/>
    <property type="project" value="InterPro"/>
</dbReference>